<dbReference type="Proteomes" id="UP001174909">
    <property type="component" value="Unassembled WGS sequence"/>
</dbReference>
<evidence type="ECO:0000313" key="2">
    <source>
        <dbReference type="EMBL" id="CAI7997597.1"/>
    </source>
</evidence>
<name>A0AA35QZ17_GEOBA</name>
<accession>A0AA35QZ17</accession>
<gene>
    <name evidence="2" type="ORF">GBAR_LOCUS2188</name>
</gene>
<comment type="caution">
    <text evidence="2">The sequence shown here is derived from an EMBL/GenBank/DDBJ whole genome shotgun (WGS) entry which is preliminary data.</text>
</comment>
<reference evidence="2" key="1">
    <citation type="submission" date="2023-03" db="EMBL/GenBank/DDBJ databases">
        <authorList>
            <person name="Steffen K."/>
            <person name="Cardenas P."/>
        </authorList>
    </citation>
    <scope>NUCLEOTIDE SEQUENCE</scope>
</reference>
<dbReference type="EMBL" id="CASHTH010000319">
    <property type="protein sequence ID" value="CAI7997597.1"/>
    <property type="molecule type" value="Genomic_DNA"/>
</dbReference>
<protein>
    <recommendedName>
        <fullName evidence="4">Transmembrane protein</fullName>
    </recommendedName>
</protein>
<feature type="transmembrane region" description="Helical" evidence="1">
    <location>
        <begin position="28"/>
        <end position="54"/>
    </location>
</feature>
<evidence type="ECO:0008006" key="4">
    <source>
        <dbReference type="Google" id="ProtNLM"/>
    </source>
</evidence>
<proteinExistence type="predicted"/>
<keyword evidence="1" id="KW-1133">Transmembrane helix</keyword>
<evidence type="ECO:0000313" key="3">
    <source>
        <dbReference type="Proteomes" id="UP001174909"/>
    </source>
</evidence>
<keyword evidence="1" id="KW-0472">Membrane</keyword>
<keyword evidence="1" id="KW-0812">Transmembrane</keyword>
<evidence type="ECO:0000256" key="1">
    <source>
        <dbReference type="SAM" id="Phobius"/>
    </source>
</evidence>
<organism evidence="2 3">
    <name type="scientific">Geodia barretti</name>
    <name type="common">Barrett's horny sponge</name>
    <dbReference type="NCBI Taxonomy" id="519541"/>
    <lineage>
        <taxon>Eukaryota</taxon>
        <taxon>Metazoa</taxon>
        <taxon>Porifera</taxon>
        <taxon>Demospongiae</taxon>
        <taxon>Heteroscleromorpha</taxon>
        <taxon>Tetractinellida</taxon>
        <taxon>Astrophorina</taxon>
        <taxon>Geodiidae</taxon>
        <taxon>Geodia</taxon>
    </lineage>
</organism>
<keyword evidence="3" id="KW-1185">Reference proteome</keyword>
<sequence length="59" mass="6912">MPADRDLEASPNQCVLVKKRKKILHSRMFRVTSVLATFITFYTSDSILLSIWFLTLVFY</sequence>
<dbReference type="AlphaFoldDB" id="A0AA35QZ17"/>